<dbReference type="EMBL" id="CAJJDN010000183">
    <property type="protein sequence ID" value="CAD8128081.1"/>
    <property type="molecule type" value="Genomic_DNA"/>
</dbReference>
<proteinExistence type="predicted"/>
<sequence>MSEDDQHFLEDDNSEDDKFEENLEKQYALYPKVSNKRPESKHGRPESSKFSYKKQEQQTIEQQPKPLEAIPTSQALKKFNQLVSFHKIQIEQFWKNHTITASQAEFIGFLSESGFQFDQHEINQILSDLSNDRYQITIESLCKKVPAWHQNENAMLEFIREKALKLAQESKRKFSAQKKPKPQSASTKRSGFNKGDSRPISGISKKYQSGFSDLRISNINEKPLQNRSKHYLQLAKQKQQEDDRLLQLTINQGKNEYEYEMLIKMGEANELSQELESNITYRAYKTAQGNLKVHVYELEHFQRDLTLEEFQREYNILRSRYNEKKKLKIWEVLNEKKKNQKSLQHFGSSQKEEIKQNEIDGKAANKKERQQELKKVLLETMMLSNVLKEQLVVLNRKGINAIHNQSIIIQMSSKREVITQHRVESANRSQKRKLEQAMLQINSHQPITKAQQALPSEEVELYNNVNVQHVINGTDYAWNHLENMPKKQIDLVFLPQTIAGMQNVYCVVKKKYNAEIDRRQQQEAQRIQKNQDKHLLFQQRKLKNQQIYAKIGLKKTYQSSPTTQFTEEPLFQRLSKPKQSFIQQSTYDLPDFRGLPIKNLTYLDKYKNPVLVNHFISSNLLPKSVYQEKLRTKFETSDQKLEQLHNTIQLDELNLDNDFKDNAMLEIDQFEKMLSTMPQTMYSQVKDRENQLLQSVEGFRSIRKIKKDPNYRHVIGNQIRDQILNKQ</sequence>
<organism evidence="2 3">
    <name type="scientific">Paramecium sonneborni</name>
    <dbReference type="NCBI Taxonomy" id="65129"/>
    <lineage>
        <taxon>Eukaryota</taxon>
        <taxon>Sar</taxon>
        <taxon>Alveolata</taxon>
        <taxon>Ciliophora</taxon>
        <taxon>Intramacronucleata</taxon>
        <taxon>Oligohymenophorea</taxon>
        <taxon>Peniculida</taxon>
        <taxon>Parameciidae</taxon>
        <taxon>Paramecium</taxon>
    </lineage>
</organism>
<reference evidence="2" key="1">
    <citation type="submission" date="2021-01" db="EMBL/GenBank/DDBJ databases">
        <authorList>
            <consortium name="Genoscope - CEA"/>
            <person name="William W."/>
        </authorList>
    </citation>
    <scope>NUCLEOTIDE SEQUENCE</scope>
</reference>
<feature type="region of interest" description="Disordered" evidence="1">
    <location>
        <begin position="170"/>
        <end position="204"/>
    </location>
</feature>
<comment type="caution">
    <text evidence="2">The sequence shown here is derived from an EMBL/GenBank/DDBJ whole genome shotgun (WGS) entry which is preliminary data.</text>
</comment>
<evidence type="ECO:0000256" key="1">
    <source>
        <dbReference type="SAM" id="MobiDB-lite"/>
    </source>
</evidence>
<accession>A0A8S1RHZ2</accession>
<dbReference type="Proteomes" id="UP000692954">
    <property type="component" value="Unassembled WGS sequence"/>
</dbReference>
<evidence type="ECO:0000313" key="3">
    <source>
        <dbReference type="Proteomes" id="UP000692954"/>
    </source>
</evidence>
<name>A0A8S1RHZ2_9CILI</name>
<feature type="region of interest" description="Disordered" evidence="1">
    <location>
        <begin position="1"/>
        <end position="68"/>
    </location>
</feature>
<feature type="compositionally biased region" description="Basic and acidic residues" evidence="1">
    <location>
        <begin position="36"/>
        <end position="47"/>
    </location>
</feature>
<protein>
    <submittedName>
        <fullName evidence="2">Uncharacterized protein</fullName>
    </submittedName>
</protein>
<feature type="compositionally biased region" description="Basic and acidic residues" evidence="1">
    <location>
        <begin position="350"/>
        <end position="366"/>
    </location>
</feature>
<keyword evidence="3" id="KW-1185">Reference proteome</keyword>
<dbReference type="AlphaFoldDB" id="A0A8S1RHZ2"/>
<feature type="compositionally biased region" description="Basic and acidic residues" evidence="1">
    <location>
        <begin position="1"/>
        <end position="10"/>
    </location>
</feature>
<dbReference type="OrthoDB" id="295201at2759"/>
<evidence type="ECO:0000313" key="2">
    <source>
        <dbReference type="EMBL" id="CAD8128081.1"/>
    </source>
</evidence>
<gene>
    <name evidence="2" type="ORF">PSON_ATCC_30995.1.T1830014</name>
</gene>
<feature type="region of interest" description="Disordered" evidence="1">
    <location>
        <begin position="341"/>
        <end position="366"/>
    </location>
</feature>